<evidence type="ECO:0000256" key="2">
    <source>
        <dbReference type="ARBA" id="ARBA00023015"/>
    </source>
</evidence>
<protein>
    <recommendedName>
        <fullName evidence="6">RNA polymerase sigma factor</fullName>
    </recommendedName>
</protein>
<dbReference type="GO" id="GO:0016987">
    <property type="term" value="F:sigma factor activity"/>
    <property type="evidence" value="ECO:0007669"/>
    <property type="project" value="UniProtKB-KW"/>
</dbReference>
<evidence type="ECO:0000256" key="3">
    <source>
        <dbReference type="ARBA" id="ARBA00023082"/>
    </source>
</evidence>
<evidence type="ECO:0000256" key="5">
    <source>
        <dbReference type="ARBA" id="ARBA00023163"/>
    </source>
</evidence>
<dbReference type="Gene3D" id="1.10.10.10">
    <property type="entry name" value="Winged helix-like DNA-binding domain superfamily/Winged helix DNA-binding domain"/>
    <property type="match status" value="1"/>
</dbReference>
<evidence type="ECO:0000313" key="9">
    <source>
        <dbReference type="EMBL" id="KWX03357.1"/>
    </source>
</evidence>
<dbReference type="InterPro" id="IPR007627">
    <property type="entry name" value="RNA_pol_sigma70_r2"/>
</dbReference>
<dbReference type="GO" id="GO:0003677">
    <property type="term" value="F:DNA binding"/>
    <property type="evidence" value="ECO:0007669"/>
    <property type="project" value="UniProtKB-KW"/>
</dbReference>
<dbReference type="SUPFAM" id="SSF88659">
    <property type="entry name" value="Sigma3 and sigma4 domains of RNA polymerase sigma factors"/>
    <property type="match status" value="1"/>
</dbReference>
<evidence type="ECO:0000259" key="8">
    <source>
        <dbReference type="Pfam" id="PF08281"/>
    </source>
</evidence>
<name>A0A132MZX1_9ACTN</name>
<comment type="caution">
    <text evidence="9">The sequence shown here is derived from an EMBL/GenBank/DDBJ whole genome shotgun (WGS) entry which is preliminary data.</text>
</comment>
<evidence type="ECO:0000313" key="10">
    <source>
        <dbReference type="Proteomes" id="UP000070659"/>
    </source>
</evidence>
<organism evidence="9 10">
    <name type="scientific">Carbonactinospora thermoautotrophica</name>
    <dbReference type="NCBI Taxonomy" id="1469144"/>
    <lineage>
        <taxon>Bacteria</taxon>
        <taxon>Bacillati</taxon>
        <taxon>Actinomycetota</taxon>
        <taxon>Actinomycetes</taxon>
        <taxon>Kitasatosporales</taxon>
        <taxon>Carbonactinosporaceae</taxon>
        <taxon>Carbonactinospora</taxon>
    </lineage>
</organism>
<dbReference type="PANTHER" id="PTHR43133">
    <property type="entry name" value="RNA POLYMERASE ECF-TYPE SIGMA FACTO"/>
    <property type="match status" value="1"/>
</dbReference>
<keyword evidence="2 6" id="KW-0805">Transcription regulation</keyword>
<evidence type="ECO:0000256" key="1">
    <source>
        <dbReference type="ARBA" id="ARBA00010641"/>
    </source>
</evidence>
<feature type="domain" description="RNA polymerase sigma factor 70 region 4 type 2" evidence="8">
    <location>
        <begin position="128"/>
        <end position="178"/>
    </location>
</feature>
<dbReference type="InterPro" id="IPR000838">
    <property type="entry name" value="RNA_pol_sigma70_ECF_CS"/>
</dbReference>
<dbReference type="InterPro" id="IPR039425">
    <property type="entry name" value="RNA_pol_sigma-70-like"/>
</dbReference>
<dbReference type="GO" id="GO:0006950">
    <property type="term" value="P:response to stress"/>
    <property type="evidence" value="ECO:0007669"/>
    <property type="project" value="UniProtKB-ARBA"/>
</dbReference>
<dbReference type="EMBL" id="JYIJ01000017">
    <property type="protein sequence ID" value="KWX03357.1"/>
    <property type="molecule type" value="Genomic_DNA"/>
</dbReference>
<proteinExistence type="inferred from homology"/>
<dbReference type="Pfam" id="PF08281">
    <property type="entry name" value="Sigma70_r4_2"/>
    <property type="match status" value="1"/>
</dbReference>
<dbReference type="Gene3D" id="1.10.1740.10">
    <property type="match status" value="1"/>
</dbReference>
<dbReference type="GO" id="GO:0006352">
    <property type="term" value="P:DNA-templated transcription initiation"/>
    <property type="evidence" value="ECO:0007669"/>
    <property type="project" value="InterPro"/>
</dbReference>
<dbReference type="RefSeq" id="WP_067069864.1">
    <property type="nucleotide sequence ID" value="NZ_CP171739.1"/>
</dbReference>
<dbReference type="InterPro" id="IPR013324">
    <property type="entry name" value="RNA_pol_sigma_r3/r4-like"/>
</dbReference>
<evidence type="ECO:0000256" key="6">
    <source>
        <dbReference type="RuleBase" id="RU000716"/>
    </source>
</evidence>
<reference evidence="9 10" key="1">
    <citation type="submission" date="2015-02" db="EMBL/GenBank/DDBJ databases">
        <title>Physiological reanalysis, assessment of diazotrophy, and genome sequences of multiple isolates of Streptomyces thermoautotrophicus.</title>
        <authorList>
            <person name="MacKellar D.C."/>
            <person name="Lieber L."/>
            <person name="Norman J."/>
            <person name="Bolger A."/>
            <person name="Tobin C."/>
            <person name="Murray J.W."/>
            <person name="Prell J."/>
        </authorList>
    </citation>
    <scope>NUCLEOTIDE SEQUENCE [LARGE SCALE GENOMIC DNA]</scope>
    <source>
        <strain evidence="9 10">UBT1</strain>
    </source>
</reference>
<feature type="domain" description="RNA polymerase sigma-70 region 2" evidence="7">
    <location>
        <begin position="30"/>
        <end position="96"/>
    </location>
</feature>
<dbReference type="InterPro" id="IPR036388">
    <property type="entry name" value="WH-like_DNA-bd_sf"/>
</dbReference>
<sequence length="194" mass="21014">MSLIRPHDSQVTGWALAARAGDQAAAAAFVRATQAQVWRMLAHLTDPGNADDLAQETYLRAFRSLDTFTGQASARTWLLAIARRVAADHLRAAARRPKPAGSSDWQQAAELHQALHSRGVPGFDDGFALRELLAELEPDRREAFVLTQVVGLSYAEAAQVCGCPIGTIRSRVARARDDLITRLRAAESAESTGN</sequence>
<dbReference type="SUPFAM" id="SSF88946">
    <property type="entry name" value="Sigma2 domain of RNA polymerase sigma factors"/>
    <property type="match status" value="1"/>
</dbReference>
<dbReference type="InterPro" id="IPR013325">
    <property type="entry name" value="RNA_pol_sigma_r2"/>
</dbReference>
<comment type="similarity">
    <text evidence="1 6">Belongs to the sigma-70 factor family. ECF subfamily.</text>
</comment>
<dbReference type="PROSITE" id="PS01063">
    <property type="entry name" value="SIGMA70_ECF"/>
    <property type="match status" value="1"/>
</dbReference>
<dbReference type="CDD" id="cd06171">
    <property type="entry name" value="Sigma70_r4"/>
    <property type="match status" value="1"/>
</dbReference>
<accession>A0A132MZX1</accession>
<dbReference type="PANTHER" id="PTHR43133:SF61">
    <property type="entry name" value="ECF RNA POLYMERASE SIGMA FACTOR SIGC"/>
    <property type="match status" value="1"/>
</dbReference>
<dbReference type="InterPro" id="IPR013249">
    <property type="entry name" value="RNA_pol_sigma70_r4_t2"/>
</dbReference>
<keyword evidence="4 6" id="KW-0238">DNA-binding</keyword>
<keyword evidence="3 6" id="KW-0731">Sigma factor</keyword>
<evidence type="ECO:0000256" key="4">
    <source>
        <dbReference type="ARBA" id="ARBA00023125"/>
    </source>
</evidence>
<dbReference type="NCBIfam" id="TIGR02937">
    <property type="entry name" value="sigma70-ECF"/>
    <property type="match status" value="1"/>
</dbReference>
<dbReference type="Pfam" id="PF04542">
    <property type="entry name" value="Sigma70_r2"/>
    <property type="match status" value="1"/>
</dbReference>
<gene>
    <name evidence="9" type="ORF">TH66_10370</name>
</gene>
<dbReference type="InterPro" id="IPR014284">
    <property type="entry name" value="RNA_pol_sigma-70_dom"/>
</dbReference>
<keyword evidence="5 6" id="KW-0804">Transcription</keyword>
<dbReference type="AlphaFoldDB" id="A0A132MZX1"/>
<evidence type="ECO:0000259" key="7">
    <source>
        <dbReference type="Pfam" id="PF04542"/>
    </source>
</evidence>
<dbReference type="Proteomes" id="UP000070659">
    <property type="component" value="Unassembled WGS sequence"/>
</dbReference>
<dbReference type="PATRIC" id="fig|1469144.8.peg.2575"/>